<proteinExistence type="predicted"/>
<comment type="caution">
    <text evidence="1">The sequence shown here is derived from an EMBL/GenBank/DDBJ whole genome shotgun (WGS) entry which is preliminary data.</text>
</comment>
<name>A0AAV4ABU2_9GAST</name>
<protein>
    <submittedName>
        <fullName evidence="1">Uncharacterized protein</fullName>
    </submittedName>
</protein>
<reference evidence="1 2" key="1">
    <citation type="journal article" date="2021" name="Elife">
        <title>Chloroplast acquisition without the gene transfer in kleptoplastic sea slugs, Plakobranchus ocellatus.</title>
        <authorList>
            <person name="Maeda T."/>
            <person name="Takahashi S."/>
            <person name="Yoshida T."/>
            <person name="Shimamura S."/>
            <person name="Takaki Y."/>
            <person name="Nagai Y."/>
            <person name="Toyoda A."/>
            <person name="Suzuki Y."/>
            <person name="Arimoto A."/>
            <person name="Ishii H."/>
            <person name="Satoh N."/>
            <person name="Nishiyama T."/>
            <person name="Hasebe M."/>
            <person name="Maruyama T."/>
            <person name="Minagawa J."/>
            <person name="Obokata J."/>
            <person name="Shigenobu S."/>
        </authorList>
    </citation>
    <scope>NUCLEOTIDE SEQUENCE [LARGE SCALE GENOMIC DNA]</scope>
</reference>
<sequence>MASDLIGDCNDILILVQEEENANRENDVLKSKPVQAGYMEAAVMVENQWNEHYRTGPVCGGTCWRNESCCGGAESTIPNKWITEKTQAATHVGEKCKKAVETGWKRIYINSKGVTDPKRQMVQVACDDCRNKCSEKIREEDRKAIFEDFWSL</sequence>
<dbReference type="AlphaFoldDB" id="A0AAV4ABU2"/>
<keyword evidence="2" id="KW-1185">Reference proteome</keyword>
<evidence type="ECO:0000313" key="1">
    <source>
        <dbReference type="EMBL" id="GFO04063.1"/>
    </source>
</evidence>
<accession>A0AAV4ABU2</accession>
<gene>
    <name evidence="1" type="ORF">PoB_003056800</name>
</gene>
<dbReference type="Proteomes" id="UP000735302">
    <property type="component" value="Unassembled WGS sequence"/>
</dbReference>
<evidence type="ECO:0000313" key="2">
    <source>
        <dbReference type="Proteomes" id="UP000735302"/>
    </source>
</evidence>
<dbReference type="EMBL" id="BLXT01003735">
    <property type="protein sequence ID" value="GFO04063.1"/>
    <property type="molecule type" value="Genomic_DNA"/>
</dbReference>
<organism evidence="1 2">
    <name type="scientific">Plakobranchus ocellatus</name>
    <dbReference type="NCBI Taxonomy" id="259542"/>
    <lineage>
        <taxon>Eukaryota</taxon>
        <taxon>Metazoa</taxon>
        <taxon>Spiralia</taxon>
        <taxon>Lophotrochozoa</taxon>
        <taxon>Mollusca</taxon>
        <taxon>Gastropoda</taxon>
        <taxon>Heterobranchia</taxon>
        <taxon>Euthyneura</taxon>
        <taxon>Panpulmonata</taxon>
        <taxon>Sacoglossa</taxon>
        <taxon>Placobranchoidea</taxon>
        <taxon>Plakobranchidae</taxon>
        <taxon>Plakobranchus</taxon>
    </lineage>
</organism>